<dbReference type="AlphaFoldDB" id="A0A1U7CV22"/>
<dbReference type="GO" id="GO:0002098">
    <property type="term" value="P:tRNA wobble uridine modification"/>
    <property type="evidence" value="ECO:0007669"/>
    <property type="project" value="TreeGrafter"/>
</dbReference>
<dbReference type="InterPro" id="IPR027266">
    <property type="entry name" value="TrmE/GcvT-like"/>
</dbReference>
<dbReference type="InterPro" id="IPR005225">
    <property type="entry name" value="Small_GTP-bd"/>
</dbReference>
<evidence type="ECO:0000313" key="3">
    <source>
        <dbReference type="Proteomes" id="UP000186309"/>
    </source>
</evidence>
<dbReference type="InterPro" id="IPR006073">
    <property type="entry name" value="GTP-bd"/>
</dbReference>
<accession>A0A1U7CV22</accession>
<dbReference type="PANTHER" id="PTHR42714:SF2">
    <property type="entry name" value="TRNA MODIFICATION GTPASE GTPBP3, MITOCHONDRIAL"/>
    <property type="match status" value="1"/>
</dbReference>
<dbReference type="InterPro" id="IPR027417">
    <property type="entry name" value="P-loop_NTPase"/>
</dbReference>
<dbReference type="EC" id="3.6.5.-" evidence="2"/>
<dbReference type="NCBIfam" id="TIGR00231">
    <property type="entry name" value="small_GTP"/>
    <property type="match status" value="1"/>
</dbReference>
<dbReference type="KEGG" id="pbor:BSF38_04350"/>
<dbReference type="Proteomes" id="UP000186309">
    <property type="component" value="Chromosome"/>
</dbReference>
<dbReference type="RefSeq" id="WP_076349157.1">
    <property type="nucleotide sequence ID" value="NZ_CP019082.1"/>
</dbReference>
<dbReference type="STRING" id="1387353.BSF38_04350"/>
<dbReference type="GO" id="GO:0005525">
    <property type="term" value="F:GTP binding"/>
    <property type="evidence" value="ECO:0007669"/>
    <property type="project" value="InterPro"/>
</dbReference>
<evidence type="ECO:0000313" key="2">
    <source>
        <dbReference type="EMBL" id="APW62797.1"/>
    </source>
</evidence>
<protein>
    <submittedName>
        <fullName evidence="2">tRNA modification GTPase MnmE</fullName>
        <ecNumber evidence="2">3.6.5.-</ecNumber>
    </submittedName>
</protein>
<dbReference type="InterPro" id="IPR031168">
    <property type="entry name" value="G_TrmE"/>
</dbReference>
<dbReference type="Pfam" id="PF01926">
    <property type="entry name" value="MMR_HSR1"/>
    <property type="match status" value="1"/>
</dbReference>
<sequence>MSEAAASRPSVCVLTPRGRGAIGVVRVWGEGALAAASAVFRPARGEGLGTTPRRRPRLGRIGSGLGDEVVAVVLDGEPPEVEIQCHGGPAAVDLVVETLTNAGGRLVEPGAFAEHAAGSPIRAAALEDLARASTLRTAEILLEQAQGALDAELDRLIAVIEADRGRGLAELDRLIERGRVGVRLIAGWRVVIAGRPNVGKSRLLNALAGYQRAIVDATPGTTRDVVTVSAAFDGWPVELVDTAGVRGTDDLIEQSGIERALREHRRADLLLKVFDRSQPLEVEDRRLLAADGDALVIVNKADLPAAWTPETAWMDAFAVVAVSAERGDGLDELGREIARRLVPNPPEPGAGLPFRTEQVEALRAARASFAVGNERAALQTLRSLAQVSTSGASGMRWRSDPLR</sequence>
<dbReference type="GO" id="GO:0016787">
    <property type="term" value="F:hydrolase activity"/>
    <property type="evidence" value="ECO:0007669"/>
    <property type="project" value="UniProtKB-KW"/>
</dbReference>
<dbReference type="CDD" id="cd04164">
    <property type="entry name" value="trmE"/>
    <property type="match status" value="1"/>
</dbReference>
<evidence type="ECO:0000259" key="1">
    <source>
        <dbReference type="PROSITE" id="PS51709"/>
    </source>
</evidence>
<dbReference type="EMBL" id="CP019082">
    <property type="protein sequence ID" value="APW62797.1"/>
    <property type="molecule type" value="Genomic_DNA"/>
</dbReference>
<dbReference type="PROSITE" id="PS51709">
    <property type="entry name" value="G_TRME"/>
    <property type="match status" value="1"/>
</dbReference>
<gene>
    <name evidence="2" type="primary">mnmE_2</name>
    <name evidence="2" type="ORF">BSF38_04350</name>
</gene>
<keyword evidence="3" id="KW-1185">Reference proteome</keyword>
<dbReference type="Pfam" id="PF10396">
    <property type="entry name" value="TrmE_N"/>
    <property type="match status" value="1"/>
</dbReference>
<dbReference type="GO" id="GO:0005829">
    <property type="term" value="C:cytosol"/>
    <property type="evidence" value="ECO:0007669"/>
    <property type="project" value="TreeGrafter"/>
</dbReference>
<dbReference type="GO" id="GO:0030488">
    <property type="term" value="P:tRNA methylation"/>
    <property type="evidence" value="ECO:0007669"/>
    <property type="project" value="TreeGrafter"/>
</dbReference>
<organism evidence="2 3">
    <name type="scientific">Paludisphaera borealis</name>
    <dbReference type="NCBI Taxonomy" id="1387353"/>
    <lineage>
        <taxon>Bacteria</taxon>
        <taxon>Pseudomonadati</taxon>
        <taxon>Planctomycetota</taxon>
        <taxon>Planctomycetia</taxon>
        <taxon>Isosphaerales</taxon>
        <taxon>Isosphaeraceae</taxon>
        <taxon>Paludisphaera</taxon>
    </lineage>
</organism>
<dbReference type="Gene3D" id="1.20.120.430">
    <property type="entry name" value="tRNA modification GTPase MnmE domain 2"/>
    <property type="match status" value="1"/>
</dbReference>
<dbReference type="SUPFAM" id="SSF103025">
    <property type="entry name" value="Folate-binding domain"/>
    <property type="match status" value="1"/>
</dbReference>
<dbReference type="Gene3D" id="3.40.50.300">
    <property type="entry name" value="P-loop containing nucleotide triphosphate hydrolases"/>
    <property type="match status" value="1"/>
</dbReference>
<dbReference type="InterPro" id="IPR027368">
    <property type="entry name" value="MnmE_dom2"/>
</dbReference>
<dbReference type="SUPFAM" id="SSF52540">
    <property type="entry name" value="P-loop containing nucleoside triphosphate hydrolases"/>
    <property type="match status" value="1"/>
</dbReference>
<proteinExistence type="predicted"/>
<dbReference type="PANTHER" id="PTHR42714">
    <property type="entry name" value="TRNA MODIFICATION GTPASE GTPBP3"/>
    <property type="match status" value="1"/>
</dbReference>
<dbReference type="Gene3D" id="3.30.1360.120">
    <property type="entry name" value="Probable tRNA modification gtpase trme, domain 1"/>
    <property type="match status" value="1"/>
</dbReference>
<feature type="domain" description="TrmE-type G" evidence="1">
    <location>
        <begin position="187"/>
        <end position="342"/>
    </location>
</feature>
<dbReference type="InterPro" id="IPR018948">
    <property type="entry name" value="GTP-bd_TrmE_N"/>
</dbReference>
<name>A0A1U7CV22_9BACT</name>
<keyword evidence="2" id="KW-0378">Hydrolase</keyword>
<reference evidence="3" key="1">
    <citation type="submission" date="2016-12" db="EMBL/GenBank/DDBJ databases">
        <title>Comparative genomics of four Isosphaeraceae planctomycetes: a common pool of plasmids and glycoside hydrolase genes.</title>
        <authorList>
            <person name="Ivanova A."/>
        </authorList>
    </citation>
    <scope>NUCLEOTIDE SEQUENCE [LARGE SCALE GENOMIC DNA]</scope>
    <source>
        <strain evidence="3">PX4</strain>
    </source>
</reference>